<dbReference type="PANTHER" id="PTHR42879">
    <property type="entry name" value="3-OXOACYL-(ACYL-CARRIER-PROTEIN) REDUCTASE"/>
    <property type="match status" value="1"/>
</dbReference>
<dbReference type="NCBIfam" id="NF009466">
    <property type="entry name" value="PRK12826.1-2"/>
    <property type="match status" value="1"/>
</dbReference>
<evidence type="ECO:0000313" key="2">
    <source>
        <dbReference type="EMBL" id="KFE66739.1"/>
    </source>
</evidence>
<comment type="caution">
    <text evidence="2">The sequence shown here is derived from an EMBL/GenBank/DDBJ whole genome shotgun (WGS) entry which is preliminary data.</text>
</comment>
<dbReference type="PATRIC" id="fig|394096.3.peg.4983"/>
<dbReference type="PANTHER" id="PTHR42879:SF2">
    <property type="entry name" value="3-OXOACYL-[ACYL-CARRIER-PROTEIN] REDUCTASE FABG"/>
    <property type="match status" value="1"/>
</dbReference>
<dbReference type="Proteomes" id="UP000028725">
    <property type="component" value="Unassembled WGS sequence"/>
</dbReference>
<gene>
    <name evidence="2" type="ORF">DB31_8953</name>
</gene>
<evidence type="ECO:0000256" key="1">
    <source>
        <dbReference type="ARBA" id="ARBA00006484"/>
    </source>
</evidence>
<dbReference type="EMBL" id="JMCB01000009">
    <property type="protein sequence ID" value="KFE66739.1"/>
    <property type="molecule type" value="Genomic_DNA"/>
</dbReference>
<evidence type="ECO:0000313" key="3">
    <source>
        <dbReference type="Proteomes" id="UP000028725"/>
    </source>
</evidence>
<dbReference type="InterPro" id="IPR002347">
    <property type="entry name" value="SDR_fam"/>
</dbReference>
<reference evidence="2 3" key="1">
    <citation type="submission" date="2014-04" db="EMBL/GenBank/DDBJ databases">
        <title>Genome assembly of Hyalangium minutum DSM 14724.</title>
        <authorList>
            <person name="Sharma G."/>
            <person name="Subramanian S."/>
        </authorList>
    </citation>
    <scope>NUCLEOTIDE SEQUENCE [LARGE SCALE GENOMIC DNA]</scope>
    <source>
        <strain evidence="2 3">DSM 14724</strain>
    </source>
</reference>
<dbReference type="SUPFAM" id="SSF51735">
    <property type="entry name" value="NAD(P)-binding Rossmann-fold domains"/>
    <property type="match status" value="1"/>
</dbReference>
<organism evidence="2 3">
    <name type="scientific">Hyalangium minutum</name>
    <dbReference type="NCBI Taxonomy" id="394096"/>
    <lineage>
        <taxon>Bacteria</taxon>
        <taxon>Pseudomonadati</taxon>
        <taxon>Myxococcota</taxon>
        <taxon>Myxococcia</taxon>
        <taxon>Myxococcales</taxon>
        <taxon>Cystobacterineae</taxon>
        <taxon>Archangiaceae</taxon>
        <taxon>Hyalangium</taxon>
    </lineage>
</organism>
<dbReference type="GO" id="GO:0032787">
    <property type="term" value="P:monocarboxylic acid metabolic process"/>
    <property type="evidence" value="ECO:0007669"/>
    <property type="project" value="UniProtKB-ARBA"/>
</dbReference>
<dbReference type="PRINTS" id="PR00081">
    <property type="entry name" value="GDHRDH"/>
</dbReference>
<protein>
    <submittedName>
        <fullName evidence="2">3-oxoacyl-[acyl-carrier protein] reductase</fullName>
    </submittedName>
</protein>
<dbReference type="Pfam" id="PF13561">
    <property type="entry name" value="adh_short_C2"/>
    <property type="match status" value="1"/>
</dbReference>
<dbReference type="InterPro" id="IPR050259">
    <property type="entry name" value="SDR"/>
</dbReference>
<dbReference type="InterPro" id="IPR020904">
    <property type="entry name" value="Sc_DH/Rdtase_CS"/>
</dbReference>
<proteinExistence type="inferred from homology"/>
<dbReference type="Gene3D" id="3.40.50.720">
    <property type="entry name" value="NAD(P)-binding Rossmann-like Domain"/>
    <property type="match status" value="1"/>
</dbReference>
<dbReference type="STRING" id="394096.DB31_8953"/>
<sequence length="258" mass="26874">MGMPANAHLAVVTGASRGIGEAIATVLAESGLRVALIARNVEALSRLEAKLSATGAQVKAFSCDVADEAAVNATLEKIEASLGTPGVIVNNAGVGGPFHRADEVDQAEWDALFGVNVDGVRHFCRWALPRMKANRFGRIVNISSIQGLFGGALSSTYVATKHAIVGYSKAIAAEWGAYGITCNALCPGYIDTEMLANADPGVRKELRRRIPVGRFGSAEEVAQMVAFITGPFGGYINGSALVMDGGLSAHLANDVPSF</sequence>
<dbReference type="RefSeq" id="WP_044191770.1">
    <property type="nucleotide sequence ID" value="NZ_JMCB01000009.1"/>
</dbReference>
<dbReference type="OrthoDB" id="5499704at2"/>
<dbReference type="AlphaFoldDB" id="A0A085WGC6"/>
<dbReference type="PRINTS" id="PR00080">
    <property type="entry name" value="SDRFAMILY"/>
</dbReference>
<name>A0A085WGC6_9BACT</name>
<dbReference type="InterPro" id="IPR036291">
    <property type="entry name" value="NAD(P)-bd_dom_sf"/>
</dbReference>
<accession>A0A085WGC6</accession>
<keyword evidence="3" id="KW-1185">Reference proteome</keyword>
<dbReference type="FunFam" id="3.40.50.720:FF:000084">
    <property type="entry name" value="Short-chain dehydrogenase reductase"/>
    <property type="match status" value="1"/>
</dbReference>
<comment type="similarity">
    <text evidence="1">Belongs to the short-chain dehydrogenases/reductases (SDR) family.</text>
</comment>
<dbReference type="CDD" id="cd05233">
    <property type="entry name" value="SDR_c"/>
    <property type="match status" value="1"/>
</dbReference>
<dbReference type="PROSITE" id="PS00061">
    <property type="entry name" value="ADH_SHORT"/>
    <property type="match status" value="1"/>
</dbReference>